<feature type="region of interest" description="Disordered" evidence="1">
    <location>
        <begin position="832"/>
        <end position="889"/>
    </location>
</feature>
<feature type="region of interest" description="Disordered" evidence="1">
    <location>
        <begin position="1864"/>
        <end position="1898"/>
    </location>
</feature>
<feature type="compositionally biased region" description="Polar residues" evidence="1">
    <location>
        <begin position="495"/>
        <end position="508"/>
    </location>
</feature>
<feature type="domain" description="Apple" evidence="2">
    <location>
        <begin position="937"/>
        <end position="1022"/>
    </location>
</feature>
<gene>
    <name evidence="4" type="primary">LOC113391806</name>
</gene>
<feature type="domain" description="Apple" evidence="2">
    <location>
        <begin position="1222"/>
        <end position="1302"/>
    </location>
</feature>
<dbReference type="SUPFAM" id="SSF57414">
    <property type="entry name" value="Hairpin loop containing domain-like"/>
    <property type="match status" value="1"/>
</dbReference>
<feature type="compositionally biased region" description="Basic and acidic residues" evidence="1">
    <location>
        <begin position="192"/>
        <end position="226"/>
    </location>
</feature>
<feature type="compositionally biased region" description="Basic and acidic residues" evidence="1">
    <location>
        <begin position="1835"/>
        <end position="1845"/>
    </location>
</feature>
<feature type="region of interest" description="Disordered" evidence="1">
    <location>
        <begin position="1944"/>
        <end position="1986"/>
    </location>
</feature>
<feature type="region of interest" description="Disordered" evidence="1">
    <location>
        <begin position="1659"/>
        <end position="1710"/>
    </location>
</feature>
<feature type="domain" description="Apple" evidence="2">
    <location>
        <begin position="40"/>
        <end position="123"/>
    </location>
</feature>
<organism evidence="3 4">
    <name type="scientific">Vanessa tameamea</name>
    <name type="common">Kamehameha butterfly</name>
    <dbReference type="NCBI Taxonomy" id="334116"/>
    <lineage>
        <taxon>Eukaryota</taxon>
        <taxon>Metazoa</taxon>
        <taxon>Ecdysozoa</taxon>
        <taxon>Arthropoda</taxon>
        <taxon>Hexapoda</taxon>
        <taxon>Insecta</taxon>
        <taxon>Pterygota</taxon>
        <taxon>Neoptera</taxon>
        <taxon>Endopterygota</taxon>
        <taxon>Lepidoptera</taxon>
        <taxon>Glossata</taxon>
        <taxon>Ditrysia</taxon>
        <taxon>Papilionoidea</taxon>
        <taxon>Nymphalidae</taxon>
        <taxon>Nymphalinae</taxon>
        <taxon>Vanessa</taxon>
    </lineage>
</organism>
<feature type="compositionally biased region" description="Polar residues" evidence="1">
    <location>
        <begin position="167"/>
        <end position="191"/>
    </location>
</feature>
<feature type="compositionally biased region" description="Basic and acidic residues" evidence="1">
    <location>
        <begin position="845"/>
        <end position="859"/>
    </location>
</feature>
<reference evidence="4" key="1">
    <citation type="submission" date="2025-08" db="UniProtKB">
        <authorList>
            <consortium name="RefSeq"/>
        </authorList>
    </citation>
    <scope>IDENTIFICATION</scope>
    <source>
        <tissue evidence="4">Whole body</tissue>
    </source>
</reference>
<sequence>MIVELYVRMFYVLVLCPVLLASAVLTLTVDSQLGTSVEDCFDRISIGEQLPRDAIYRNVTELTIVECEQICKQDKQCQAYVYGVGAKGNATCELSNLSENEIKEKNLFQKNPDYDVYVRRFDCEQSPPTPIEQPFDNSNENGPQHKPVIRPNNDEAKRPMADDLNPYESSRPQPSYASNTPYRPSYNQVNNERPDDYGAYKPDNDRPPSYGDHKPHEAPYRPERPYRNASRPDPYDQLYFQDPHKKPRPGLWRPDPYHPILPGDEIQDIYGSEPSRPQRPDYITEKPQYQYIIRPNRKPYTKPEDQGYYNHAKPEYGSAHLNSPAGPPERPYKPTRPNDKPSYSYTDQYASNYGTSPDNSIYLEIYDPPRPYRPSKNERPYYGAGSSGQKYGQNYGYNSFSNQDTYSQSQLQYGSNSWNYDTQRPQKPSYGSLSNQNDDIGYGSRPPYKPKPSYSSHSHLSQSSYNQALYDEMYAINQQYYNHGHGSGYGAQVSSTYGGSQSQYAQQESHSSSQYGNSQSGYGTQITDHNNRPSNQYGQSGNRNPPSSNYGGQSNQQQESNYGDKNQLTNTQSGYGNQGTNNYGSQSNQYGSNQDSQSDKYSTTQSGYGNQGTSNYGSQSNKYGSNQDSQSNKYSTTQSGYGNQGSSNYGSQSNQYGANEDSQSNKYSTTQSGYGNEGTNNYGSQSNHYGSNQDSQSNKYSTSQSGYGNQEISGYGEQTNKYGSHQDSHNNKIPIPQNGYDNQAPSTNSQSNKYGNNQSYGNQASNTYDQQYGSHQGSQNNQYNTQGGYSNQVNNYGESQYNLDYSNYHGSHLGYGIHHLYGIKPGSYGNEPNDYKPVITNNDPYDNRKPNRPHNDKPIYDLQAHGYGNRDKDYQKPDPIPGYNKERPDIKPGYEHGIDKPAPGYNVGPSGDRVTSRPVAVGQYGRDPGKDISYEACFRRVLAGKRALRSHVRRVVDCERLEDCRRECATERRFHCESFNYRLDPSFRGRGLCELMTKPIEAFDIRQDFVEDKDYDFYELDRNSLEPYCPETLRGPSLLHSGYLSSKPAKVPGQQNQWRDRMDWAEGYKSYNRFYDEKRIQSYNRRYEDQFYVPYQIGISRTNDDQQNFGQYGGYYGGYDSYYKDRNDYHKSINHWRLSDEKKHNEYQGVRHHNEDKDFDYYSLRKKSGWEDYGYGYGSWKRGKWNNSGSFWKDFDGSLNNYHNKATYFEPEARSDESSKDCSSRRRPGMSLGSGAIRRSLLAHTVVECEAACFNEREFKCVSYSYKYSSSPGSDNCFLSERPYRGLEMSADSDSDVYAMPLHQDCLTVSTKPWVESECFWHVRSGSAVNGKAVRAALTVAGLGACEAECIRAHSFFCRGFSFRFDAPTIGDDLENCLLTSSPPTSLDLGHGLRPSKHELYSRGNYGRGCEPALYDDVKREPQCYLQYDSAAKLSASAARGAARAADERACGRACTDAPFRCLSFSYSNNALPDDNNCLLSEIRMFDLQRGVDYKHSPDDLLFAFDLFNGQCWRKVHGKEEYDVPTLELPHPIEASYPGTASGPDLPPPETYISSSGPSGPGFPEPPKPYIPETGPDYKPVYETTGPTKPFLHDTYKPSYLPESGPDVSGPSGPSIPSGPSLPSGPSGPSGPPKPHYDFIEPGVKPSYLRPYKPEIYKPYKPDFPDRKPSYLNDPSGPSYKPPYGATGHTSGQDFGYRPGRPSRPSNQVDESLSLSWRHYTVSGFPCRKGTSCEQNLIAGHWACEPEAGEIGSWDYCCAPTHRCGYSEGFRKPWCYVGPTHDQWRPCSEKYYPYHQHKGPHPSQGQREAVHPRPDRPIQQEDRDRISSKPNYNKPDGDRHHGTYLPEADRRYWDDLYRNGPQAYYDKYGNPLPGYTRVPTEDRPHIKYQRNPPRPGSNYWVPVNSPDDEPNTGGLGVPRYWPVAYLHKGPPPNMTYFRYNETAPERHNAPPSRNQSDFKRVNLDRPINNDLESRSVDSSPRSEKRINITNDDDDIFDLAIDKTTTTMKPEVNETILETVTEVEEKINKTELYNKPENANIEEEDDYIKGIDGKLHDFTHSIEVFDIDDVKGDKISDVKTLEAEEKQIEAIGRIIASRRGGKLIIEKRSQKDLESKSIALDKDFVDFDFGNRFPTSERRGFVRKVTKDDIEKDKFLNDKSLEVSESTFVRPPRILSTTENVRKTVVNGKVFYDATIKDQRELYTNTTRRGKSLRLEENRAPVIPNGNNKKKSVRTRNTNPVRRVRRVYRKKYNPEEVRKRLLERERNKNATDNIKS</sequence>
<feature type="region of interest" description="Disordered" evidence="1">
    <location>
        <begin position="416"/>
        <end position="460"/>
    </location>
</feature>
<feature type="compositionally biased region" description="Basic and acidic residues" evidence="1">
    <location>
        <begin position="1659"/>
        <end position="1669"/>
    </location>
</feature>
<feature type="compositionally biased region" description="Polar residues" evidence="1">
    <location>
        <begin position="341"/>
        <end position="359"/>
    </location>
</feature>
<feature type="region of interest" description="Disordered" evidence="1">
    <location>
        <begin position="125"/>
        <end position="387"/>
    </location>
</feature>
<name>A0ABM4AW83_VANTA</name>
<feature type="compositionally biased region" description="Low complexity" evidence="1">
    <location>
        <begin position="547"/>
        <end position="563"/>
    </location>
</feature>
<accession>A0ABM4AW83</accession>
<feature type="domain" description="Apple" evidence="2">
    <location>
        <begin position="1424"/>
        <end position="1512"/>
    </location>
</feature>
<dbReference type="RefSeq" id="XP_064075561.1">
    <property type="nucleotide sequence ID" value="XM_064219491.1"/>
</dbReference>
<evidence type="ECO:0000313" key="3">
    <source>
        <dbReference type="Proteomes" id="UP001652626"/>
    </source>
</evidence>
<feature type="compositionally biased region" description="Polar residues" evidence="1">
    <location>
        <begin position="564"/>
        <end position="637"/>
    </location>
</feature>
<feature type="compositionally biased region" description="Polar residues" evidence="1">
    <location>
        <begin position="416"/>
        <end position="438"/>
    </location>
</feature>
<feature type="compositionally biased region" description="Low complexity" evidence="1">
    <location>
        <begin position="509"/>
        <end position="523"/>
    </location>
</feature>
<proteinExistence type="predicted"/>
<evidence type="ECO:0000313" key="4">
    <source>
        <dbReference type="RefSeq" id="XP_064075561.1"/>
    </source>
</evidence>
<dbReference type="PANTHER" id="PTHR47327">
    <property type="entry name" value="FI18240P1-RELATED"/>
    <property type="match status" value="1"/>
</dbReference>
<feature type="compositionally biased region" description="Basic and acidic residues" evidence="1">
    <location>
        <begin position="330"/>
        <end position="339"/>
    </location>
</feature>
<dbReference type="Proteomes" id="UP001652626">
    <property type="component" value="Chromosome 28"/>
</dbReference>
<feature type="region of interest" description="Disordered" evidence="1">
    <location>
        <begin position="495"/>
        <end position="795"/>
    </location>
</feature>
<feature type="compositionally biased region" description="Basic and acidic residues" evidence="1">
    <location>
        <begin position="1808"/>
        <end position="1827"/>
    </location>
</feature>
<evidence type="ECO:0000259" key="2">
    <source>
        <dbReference type="PROSITE" id="PS50948"/>
    </source>
</evidence>
<feature type="compositionally biased region" description="Pro residues" evidence="1">
    <location>
        <begin position="1561"/>
        <end position="1570"/>
    </location>
</feature>
<feature type="region of interest" description="Disordered" evidence="1">
    <location>
        <begin position="1795"/>
        <end position="1845"/>
    </location>
</feature>
<feature type="compositionally biased region" description="Low complexity" evidence="1">
    <location>
        <begin position="441"/>
        <end position="460"/>
    </location>
</feature>
<dbReference type="InterPro" id="IPR052774">
    <property type="entry name" value="Celegans_DevNeuronal_Protein"/>
</dbReference>
<evidence type="ECO:0000256" key="1">
    <source>
        <dbReference type="SAM" id="MobiDB-lite"/>
    </source>
</evidence>
<feature type="region of interest" description="Disordered" evidence="1">
    <location>
        <begin position="1533"/>
        <end position="1642"/>
    </location>
</feature>
<keyword evidence="3" id="KW-1185">Reference proteome</keyword>
<feature type="compositionally biased region" description="Low complexity" evidence="1">
    <location>
        <begin position="1602"/>
        <end position="1627"/>
    </location>
</feature>
<feature type="compositionally biased region" description="Polar residues" evidence="1">
    <location>
        <begin position="739"/>
        <end position="795"/>
    </location>
</feature>
<dbReference type="Pfam" id="PF00024">
    <property type="entry name" value="PAN_1"/>
    <property type="match status" value="1"/>
</dbReference>
<dbReference type="InterPro" id="IPR003609">
    <property type="entry name" value="Pan_app"/>
</dbReference>
<dbReference type="SMART" id="SM00473">
    <property type="entry name" value="PAN_AP"/>
    <property type="match status" value="5"/>
</dbReference>
<protein>
    <submittedName>
        <fullName evidence="4">Uncharacterized protein LOC113391806</fullName>
    </submittedName>
</protein>
<dbReference type="PROSITE" id="PS50948">
    <property type="entry name" value="PAN"/>
    <property type="match status" value="5"/>
</dbReference>
<dbReference type="GeneID" id="113391806"/>
<feature type="compositionally biased region" description="Polar residues" evidence="1">
    <location>
        <begin position="660"/>
        <end position="723"/>
    </location>
</feature>
<dbReference type="Gene3D" id="3.50.4.10">
    <property type="entry name" value="Hepatocyte Growth Factor"/>
    <property type="match status" value="2"/>
</dbReference>
<feature type="compositionally biased region" description="Polar residues" evidence="1">
    <location>
        <begin position="524"/>
        <end position="546"/>
    </location>
</feature>
<feature type="domain" description="Apple" evidence="2">
    <location>
        <begin position="1319"/>
        <end position="1405"/>
    </location>
</feature>
<dbReference type="CDD" id="cd01099">
    <property type="entry name" value="PAN_AP_HGF"/>
    <property type="match status" value="1"/>
</dbReference>
<feature type="region of interest" description="Disordered" evidence="1">
    <location>
        <begin position="2216"/>
        <end position="2240"/>
    </location>
</feature>
<feature type="compositionally biased region" description="Basic and acidic residues" evidence="1">
    <location>
        <begin position="1971"/>
        <end position="1986"/>
    </location>
</feature>
<dbReference type="PANTHER" id="PTHR47327:SF13">
    <property type="entry name" value="APPLE DOMAIN-CONTAINING PROTEIN"/>
    <property type="match status" value="1"/>
</dbReference>
<feature type="compositionally biased region" description="Basic and acidic residues" evidence="1">
    <location>
        <begin position="152"/>
        <end position="161"/>
    </location>
</feature>
<feature type="compositionally biased region" description="Low complexity" evidence="1">
    <location>
        <begin position="638"/>
        <end position="657"/>
    </location>
</feature>